<name>A0A0B5BFD4_9BACT</name>
<keyword evidence="4" id="KW-1185">Reference proteome</keyword>
<protein>
    <recommendedName>
        <fullName evidence="2">Glycosyltransferase 2-like domain-containing protein</fullName>
    </recommendedName>
</protein>
<proteinExistence type="predicted"/>
<dbReference type="PANTHER" id="PTHR43179">
    <property type="entry name" value="RHAMNOSYLTRANSFERASE WBBL"/>
    <property type="match status" value="1"/>
</dbReference>
<dbReference type="Proteomes" id="UP000057609">
    <property type="component" value="Chromosome"/>
</dbReference>
<dbReference type="AlphaFoldDB" id="A0A0B5BFD4"/>
<keyword evidence="1" id="KW-1133">Transmembrane helix</keyword>
<evidence type="ECO:0000256" key="1">
    <source>
        <dbReference type="SAM" id="Phobius"/>
    </source>
</evidence>
<evidence type="ECO:0000259" key="2">
    <source>
        <dbReference type="Pfam" id="PF00535"/>
    </source>
</evidence>
<dbReference type="STRING" id="345632.GPICK_07670"/>
<keyword evidence="1" id="KW-0472">Membrane</keyword>
<organism evidence="3 4">
    <name type="scientific">Geobacter pickeringii</name>
    <dbReference type="NCBI Taxonomy" id="345632"/>
    <lineage>
        <taxon>Bacteria</taxon>
        <taxon>Pseudomonadati</taxon>
        <taxon>Thermodesulfobacteriota</taxon>
        <taxon>Desulfuromonadia</taxon>
        <taxon>Geobacterales</taxon>
        <taxon>Geobacteraceae</taxon>
        <taxon>Geobacter</taxon>
    </lineage>
</organism>
<dbReference type="Gene3D" id="3.90.550.10">
    <property type="entry name" value="Spore Coat Polysaccharide Biosynthesis Protein SpsA, Chain A"/>
    <property type="match status" value="1"/>
</dbReference>
<dbReference type="HOGENOM" id="CLU_023845_0_1_7"/>
<dbReference type="CDD" id="cd04186">
    <property type="entry name" value="GT_2_like_c"/>
    <property type="match status" value="1"/>
</dbReference>
<sequence length="322" mass="36106">MDISIIIVTYNSERFIRACFDSLQAHVKGVTYEIIVIDNCSGDNTCELIRSYYPSVCLIENKENVGFGRANNQAAAVAQGEYLFLLNVDTRLLDDDIANALRYARDHSVAVLGPKTIGLAGTVLKTWDSRNSLVQYIGSILAGAFFVDRFITSDTSPSEPSQPLPVAFLVGSAMVIDRQAYQRLGLFDEQFFFTGEERDLCMRYFNAGLKLIYYPGWSIFHHVGSGDGQSRFHFVNWIKSSRQLARKHGGYWGALLMSAVIIIYTLTYWMAFLFKSVASPNDGKLRAWRSDIFRVLLWSIGLLNERTVLASAGTDLKASQKV</sequence>
<dbReference type="PANTHER" id="PTHR43179:SF7">
    <property type="entry name" value="RHAMNOSYLTRANSFERASE WBBL"/>
    <property type="match status" value="1"/>
</dbReference>
<dbReference type="EMBL" id="CP009788">
    <property type="protein sequence ID" value="AJE03245.1"/>
    <property type="molecule type" value="Genomic_DNA"/>
</dbReference>
<dbReference type="RefSeq" id="WP_039741865.1">
    <property type="nucleotide sequence ID" value="NZ_CP009788.1"/>
</dbReference>
<dbReference type="KEGG" id="gpi:GPICK_07670"/>
<keyword evidence="1" id="KW-0812">Transmembrane</keyword>
<feature type="transmembrane region" description="Helical" evidence="1">
    <location>
        <begin position="251"/>
        <end position="274"/>
    </location>
</feature>
<feature type="domain" description="Glycosyltransferase 2-like" evidence="2">
    <location>
        <begin position="4"/>
        <end position="182"/>
    </location>
</feature>
<dbReference type="SUPFAM" id="SSF53448">
    <property type="entry name" value="Nucleotide-diphospho-sugar transferases"/>
    <property type="match status" value="1"/>
</dbReference>
<gene>
    <name evidence="3" type="ORF">GPICK_07670</name>
</gene>
<dbReference type="InterPro" id="IPR001173">
    <property type="entry name" value="Glyco_trans_2-like"/>
</dbReference>
<evidence type="ECO:0000313" key="3">
    <source>
        <dbReference type="EMBL" id="AJE03245.1"/>
    </source>
</evidence>
<reference evidence="3 4" key="1">
    <citation type="journal article" date="2015" name="Genome Announc.">
        <title>Complete Genome of Geobacter pickeringii G13T, a Metal-Reducing Isolate from Sedimentary Kaolin Deposits.</title>
        <authorList>
            <person name="Badalamenti J.P."/>
            <person name="Bond D.R."/>
        </authorList>
    </citation>
    <scope>NUCLEOTIDE SEQUENCE [LARGE SCALE GENOMIC DNA]</scope>
    <source>
        <strain evidence="3 4">G13</strain>
    </source>
</reference>
<dbReference type="Pfam" id="PF00535">
    <property type="entry name" value="Glycos_transf_2"/>
    <property type="match status" value="1"/>
</dbReference>
<dbReference type="InterPro" id="IPR029044">
    <property type="entry name" value="Nucleotide-diphossugar_trans"/>
</dbReference>
<accession>A0A0B5BFD4</accession>
<dbReference type="OrthoDB" id="9783791at2"/>
<evidence type="ECO:0000313" key="4">
    <source>
        <dbReference type="Proteomes" id="UP000057609"/>
    </source>
</evidence>